<protein>
    <recommendedName>
        <fullName evidence="5">L-aspartate oxidase</fullName>
        <ecNumber evidence="4">1.4.3.16</ecNumber>
    </recommendedName>
    <alternativeName>
        <fullName evidence="11">Quinolinate synthase B</fullName>
    </alternativeName>
</protein>
<dbReference type="KEGG" id="euz:DVS28_a2224"/>
<comment type="similarity">
    <text evidence="3">Belongs to the FAD-dependent oxidoreductase 2 family. NadB subfamily.</text>
</comment>
<dbReference type="Gene3D" id="3.50.50.60">
    <property type="entry name" value="FAD/NAD(P)-binding domain"/>
    <property type="match status" value="1"/>
</dbReference>
<dbReference type="EMBL" id="CP031165">
    <property type="protein sequence ID" value="AXV06906.1"/>
    <property type="molecule type" value="Genomic_DNA"/>
</dbReference>
<dbReference type="Gene3D" id="3.90.700.10">
    <property type="entry name" value="Succinate dehydrogenase/fumarate reductase flavoprotein, catalytic domain"/>
    <property type="match status" value="1"/>
</dbReference>
<dbReference type="PANTHER" id="PTHR42716">
    <property type="entry name" value="L-ASPARTATE OXIDASE"/>
    <property type="match status" value="1"/>
</dbReference>
<keyword evidence="6" id="KW-0285">Flavoprotein</keyword>
<dbReference type="UniPathway" id="UPA00253">
    <property type="reaction ID" value="UER00326"/>
</dbReference>
<dbReference type="InterPro" id="IPR037099">
    <property type="entry name" value="Fum_R/Succ_DH_flav-like_C_sf"/>
</dbReference>
<evidence type="ECO:0000256" key="4">
    <source>
        <dbReference type="ARBA" id="ARBA00012173"/>
    </source>
</evidence>
<evidence type="ECO:0000259" key="15">
    <source>
        <dbReference type="Pfam" id="PF02910"/>
    </source>
</evidence>
<comment type="function">
    <text evidence="10">Catalyzes the oxidation of L-aspartate to iminoaspartate, the first step in the de novo biosynthesis of NAD(+).</text>
</comment>
<evidence type="ECO:0000256" key="11">
    <source>
        <dbReference type="ARBA" id="ARBA00030386"/>
    </source>
</evidence>
<keyword evidence="8" id="KW-0274">FAD</keyword>
<proteinExistence type="inferred from homology"/>
<evidence type="ECO:0000313" key="16">
    <source>
        <dbReference type="EMBL" id="AXV06906.1"/>
    </source>
</evidence>
<evidence type="ECO:0000256" key="13">
    <source>
        <dbReference type="SAM" id="MobiDB-lite"/>
    </source>
</evidence>
<dbReference type="Pfam" id="PF00890">
    <property type="entry name" value="FAD_binding_2"/>
    <property type="match status" value="1"/>
</dbReference>
<dbReference type="Pfam" id="PF02910">
    <property type="entry name" value="Succ_DH_flav_C"/>
    <property type="match status" value="1"/>
</dbReference>
<dbReference type="EC" id="1.4.3.16" evidence="4"/>
<feature type="region of interest" description="Disordered" evidence="13">
    <location>
        <begin position="409"/>
        <end position="429"/>
    </location>
</feature>
<evidence type="ECO:0000256" key="5">
    <source>
        <dbReference type="ARBA" id="ARBA00021901"/>
    </source>
</evidence>
<gene>
    <name evidence="16" type="ORF">DVS28_a2224</name>
</gene>
<feature type="domain" description="Fumarate reductase/succinate dehydrogenase flavoprotein-like C-terminal" evidence="15">
    <location>
        <begin position="432"/>
        <end position="517"/>
    </location>
</feature>
<reference evidence="16 17" key="1">
    <citation type="submission" date="2018-09" db="EMBL/GenBank/DDBJ databases">
        <title>Complete genome sequence of Euzebya sp. DY32-46 isolated from seawater of Pacific Ocean.</title>
        <authorList>
            <person name="Xu L."/>
            <person name="Wu Y.-H."/>
            <person name="Xu X.-W."/>
        </authorList>
    </citation>
    <scope>NUCLEOTIDE SEQUENCE [LARGE SCALE GENOMIC DNA]</scope>
    <source>
        <strain evidence="16 17">DY32-46</strain>
    </source>
</reference>
<keyword evidence="7" id="KW-0662">Pyridine nucleotide biosynthesis</keyword>
<evidence type="ECO:0000256" key="1">
    <source>
        <dbReference type="ARBA" id="ARBA00001974"/>
    </source>
</evidence>
<dbReference type="PANTHER" id="PTHR42716:SF2">
    <property type="entry name" value="L-ASPARTATE OXIDASE, CHLOROPLASTIC"/>
    <property type="match status" value="1"/>
</dbReference>
<name>A0A346XXF9_9ACTN</name>
<evidence type="ECO:0000256" key="9">
    <source>
        <dbReference type="ARBA" id="ARBA00023002"/>
    </source>
</evidence>
<evidence type="ECO:0000259" key="14">
    <source>
        <dbReference type="Pfam" id="PF00890"/>
    </source>
</evidence>
<evidence type="ECO:0000256" key="12">
    <source>
        <dbReference type="ARBA" id="ARBA00048305"/>
    </source>
</evidence>
<evidence type="ECO:0000256" key="2">
    <source>
        <dbReference type="ARBA" id="ARBA00004950"/>
    </source>
</evidence>
<evidence type="ECO:0000256" key="6">
    <source>
        <dbReference type="ARBA" id="ARBA00022630"/>
    </source>
</evidence>
<evidence type="ECO:0000256" key="3">
    <source>
        <dbReference type="ARBA" id="ARBA00008562"/>
    </source>
</evidence>
<dbReference type="Proteomes" id="UP000264006">
    <property type="component" value="Chromosome"/>
</dbReference>
<dbReference type="GO" id="GO:0034628">
    <property type="term" value="P:'de novo' NAD+ biosynthetic process from L-aspartate"/>
    <property type="evidence" value="ECO:0007669"/>
    <property type="project" value="TreeGrafter"/>
</dbReference>
<feature type="domain" description="FAD-dependent oxidoreductase 2 FAD-binding" evidence="14">
    <location>
        <begin position="2"/>
        <end position="387"/>
    </location>
</feature>
<dbReference type="GO" id="GO:0008734">
    <property type="term" value="F:L-aspartate oxidase activity"/>
    <property type="evidence" value="ECO:0007669"/>
    <property type="project" value="UniProtKB-EC"/>
</dbReference>
<dbReference type="InterPro" id="IPR005288">
    <property type="entry name" value="NadB"/>
</dbReference>
<evidence type="ECO:0000256" key="7">
    <source>
        <dbReference type="ARBA" id="ARBA00022642"/>
    </source>
</evidence>
<dbReference type="InterPro" id="IPR027477">
    <property type="entry name" value="Succ_DH/fumarate_Rdtase_cat_sf"/>
</dbReference>
<dbReference type="InterPro" id="IPR036188">
    <property type="entry name" value="FAD/NAD-bd_sf"/>
</dbReference>
<comment type="pathway">
    <text evidence="2">Cofactor biosynthesis; NAD(+) biosynthesis; iminoaspartate from L-aspartate (oxidase route): step 1/1.</text>
</comment>
<dbReference type="PRINTS" id="PR00368">
    <property type="entry name" value="FADPNR"/>
</dbReference>
<dbReference type="SUPFAM" id="SSF51905">
    <property type="entry name" value="FAD/NAD(P)-binding domain"/>
    <property type="match status" value="1"/>
</dbReference>
<keyword evidence="17" id="KW-1185">Reference proteome</keyword>
<accession>A0A346XXF9</accession>
<comment type="cofactor">
    <cofactor evidence="1">
        <name>FAD</name>
        <dbReference type="ChEBI" id="CHEBI:57692"/>
    </cofactor>
</comment>
<evidence type="ECO:0000313" key="17">
    <source>
        <dbReference type="Proteomes" id="UP000264006"/>
    </source>
</evidence>
<dbReference type="GO" id="GO:0033765">
    <property type="term" value="F:steroid dehydrogenase activity, acting on the CH-CH group of donors"/>
    <property type="evidence" value="ECO:0007669"/>
    <property type="project" value="UniProtKB-ARBA"/>
</dbReference>
<dbReference type="InterPro" id="IPR003953">
    <property type="entry name" value="FAD-dep_OxRdtase_2_FAD-bd"/>
</dbReference>
<keyword evidence="9" id="KW-0560">Oxidoreductase</keyword>
<dbReference type="SUPFAM" id="SSF56425">
    <property type="entry name" value="Succinate dehydrogenase/fumarate reductase flavoprotein, catalytic domain"/>
    <property type="match status" value="1"/>
</dbReference>
<comment type="catalytic activity">
    <reaction evidence="12">
        <text>L-aspartate + O2 = iminosuccinate + H2O2</text>
        <dbReference type="Rhea" id="RHEA:25876"/>
        <dbReference type="ChEBI" id="CHEBI:15379"/>
        <dbReference type="ChEBI" id="CHEBI:16240"/>
        <dbReference type="ChEBI" id="CHEBI:29991"/>
        <dbReference type="ChEBI" id="CHEBI:77875"/>
        <dbReference type="EC" id="1.4.3.16"/>
    </reaction>
    <physiologicalReaction direction="left-to-right" evidence="12">
        <dbReference type="Rhea" id="RHEA:25877"/>
    </physiologicalReaction>
</comment>
<organism evidence="16 17">
    <name type="scientific">Euzebya pacifica</name>
    <dbReference type="NCBI Taxonomy" id="1608957"/>
    <lineage>
        <taxon>Bacteria</taxon>
        <taxon>Bacillati</taxon>
        <taxon>Actinomycetota</taxon>
        <taxon>Nitriliruptoria</taxon>
        <taxon>Euzebyales</taxon>
    </lineage>
</organism>
<evidence type="ECO:0000256" key="8">
    <source>
        <dbReference type="ARBA" id="ARBA00022827"/>
    </source>
</evidence>
<dbReference type="AlphaFoldDB" id="A0A346XXF9"/>
<dbReference type="InterPro" id="IPR015939">
    <property type="entry name" value="Fum_Rdtase/Succ_DH_flav-like_C"/>
</dbReference>
<sequence length="531" mass="55252">MAVVGSGVAGLVTALDLLDRRPELTVALIDKGVSGESGSTPLAQGGLAAAVGPDDSPAMHAADTARAGDGHTDPRAVAVMAAETPARVADLRRRGAVFDTQDDGSLALAREGGQQVGRSVRAADATGAEMFRALRDAAIEKARNGSLVRLQGMVVDLPLATTPEQPVIGAWLLCDEIAGGMATPSQDAGLVLLRAQAVMLATGGCGGLYAGTTNRDEATGDALALAGRAGAALQDLEFVQFHPTGLKSADGRFQRFLLTEALRGAGAHLLDADGNRFMLDRHPDAELAPRHVVAKAILDQPGGAWLDARMIPDHQLAEEFPTVLTGARTFGFDLATEPVPVEPCEHYMIGGVATDLHGRTSVPGLYAAGEAASSGVHGANRMAGNSLAQSCVFAHRAALDMAARLDGAHADTDPEPPTFGRDTPVTADGSERTDLRTAMSAGGGAIRDADGLQKLGQVIDDLRAAAYRAWGGPKPPMVRDALEVDSMLVSARAIVDSALHRTESRGAHFRTDYPDHDPVWAGRRQRVQLTG</sequence>
<dbReference type="Gene3D" id="1.20.58.100">
    <property type="entry name" value="Fumarate reductase/succinate dehydrogenase flavoprotein-like, C-terminal domain"/>
    <property type="match status" value="1"/>
</dbReference>
<dbReference type="SUPFAM" id="SSF46977">
    <property type="entry name" value="Succinate dehydrogenase/fumarate reductase flavoprotein C-terminal domain"/>
    <property type="match status" value="1"/>
</dbReference>
<evidence type="ECO:0000256" key="10">
    <source>
        <dbReference type="ARBA" id="ARBA00029426"/>
    </source>
</evidence>